<dbReference type="GO" id="GO:0005886">
    <property type="term" value="C:plasma membrane"/>
    <property type="evidence" value="ECO:0007669"/>
    <property type="project" value="TreeGrafter"/>
</dbReference>
<dbReference type="InterPro" id="IPR000421">
    <property type="entry name" value="FA58C"/>
</dbReference>
<proteinExistence type="predicted"/>
<dbReference type="GO" id="GO:0038023">
    <property type="term" value="F:signaling receptor activity"/>
    <property type="evidence" value="ECO:0007669"/>
    <property type="project" value="TreeGrafter"/>
</dbReference>
<dbReference type="PROSITE" id="PS00079">
    <property type="entry name" value="MULTICOPPER_OXIDASE1"/>
    <property type="match status" value="1"/>
</dbReference>
<keyword evidence="2" id="KW-0106">Calcium</keyword>
<dbReference type="Gene3D" id="2.60.40.420">
    <property type="entry name" value="Cupredoxins - blue copper proteins"/>
    <property type="match status" value="1"/>
</dbReference>
<dbReference type="Proteomes" id="UP000289886">
    <property type="component" value="Unassembled WGS sequence"/>
</dbReference>
<keyword evidence="1" id="KW-0479">Metal-binding</keyword>
<dbReference type="PROSITE" id="PS01285">
    <property type="entry name" value="FA58C_1"/>
    <property type="match status" value="1"/>
</dbReference>
<feature type="domain" description="F5/8 type C" evidence="4">
    <location>
        <begin position="191"/>
        <end position="283"/>
    </location>
</feature>
<protein>
    <submittedName>
        <fullName evidence="5">Coagulation factor VIII</fullName>
    </submittedName>
</protein>
<dbReference type="Gene3D" id="2.60.120.260">
    <property type="entry name" value="Galactose-binding domain-like"/>
    <property type="match status" value="2"/>
</dbReference>
<dbReference type="FunFam" id="2.60.120.260:FF:000002">
    <property type="entry name" value="Coagulation factor VIII"/>
    <property type="match status" value="1"/>
</dbReference>
<dbReference type="PANTHER" id="PTHR46806:SF7">
    <property type="entry name" value="COAGULATION FACTOR VIII"/>
    <property type="match status" value="1"/>
</dbReference>
<dbReference type="Pfam" id="PF00754">
    <property type="entry name" value="F5_F8_type_C"/>
    <property type="match status" value="2"/>
</dbReference>
<dbReference type="InterPro" id="IPR008972">
    <property type="entry name" value="Cupredoxin"/>
</dbReference>
<dbReference type="PROSITE" id="PS50022">
    <property type="entry name" value="FA58C_3"/>
    <property type="match status" value="2"/>
</dbReference>
<evidence type="ECO:0000256" key="1">
    <source>
        <dbReference type="ARBA" id="ARBA00022723"/>
    </source>
</evidence>
<evidence type="ECO:0000259" key="4">
    <source>
        <dbReference type="PROSITE" id="PS50022"/>
    </source>
</evidence>
<dbReference type="InterPro" id="IPR011706">
    <property type="entry name" value="Cu-oxidase_C"/>
</dbReference>
<evidence type="ECO:0000256" key="3">
    <source>
        <dbReference type="ARBA" id="ARBA00023157"/>
    </source>
</evidence>
<evidence type="ECO:0000256" key="2">
    <source>
        <dbReference type="ARBA" id="ARBA00022837"/>
    </source>
</evidence>
<name>A0A662YQE4_ACIRT</name>
<evidence type="ECO:0000313" key="6">
    <source>
        <dbReference type="Proteomes" id="UP000289886"/>
    </source>
</evidence>
<dbReference type="InterPro" id="IPR033138">
    <property type="entry name" value="Cu_oxidase_CS"/>
</dbReference>
<sequence>MNSGLVGPLLICKPNTLDRFFGRQLNIQEFSLLFMVFDETKSWYMEENIDRFSINGYVAETLPGLVMAQHHLVRWHLLNLGSEGEVHTIHFHGQPFTVRTDQEHRMGVYSLYPGTFGTVEMRPGKVGSWLVDCMIGEYQLSGMRAQFLVYTPKCAQPLGMASGRIADSQITSSPPYGENSRLTDYKLSSLCEDILTELYGRSCQALMLLLLLFSEGDWLPRLARLDMSGSVNAWSGQSSKSWIQVDLLRPMLIHGISTQGAKQRFSDYFIAQFQISYSTDQESWKRYRGNVTHSEKANNPHEWLKVDFGEVKRITGIITQGAKRLMMPMFVTEFTISFSNDGVTWTAILEKQVPRVQVFQGNTDYNTEALNTFQPPIFSRYIRIHPKGWQNEIALRVEFLGCDTQQ</sequence>
<dbReference type="Pfam" id="PF07731">
    <property type="entry name" value="Cu-oxidase_2"/>
    <property type="match status" value="1"/>
</dbReference>
<dbReference type="SMART" id="SM00231">
    <property type="entry name" value="FA58C"/>
    <property type="match status" value="1"/>
</dbReference>
<dbReference type="InterPro" id="IPR050633">
    <property type="entry name" value="Neuropilin_MCO_CoagFactor"/>
</dbReference>
<dbReference type="GO" id="GO:0016491">
    <property type="term" value="F:oxidoreductase activity"/>
    <property type="evidence" value="ECO:0007669"/>
    <property type="project" value="InterPro"/>
</dbReference>
<feature type="domain" description="F5/8 type C" evidence="4">
    <location>
        <begin position="284"/>
        <end position="402"/>
    </location>
</feature>
<dbReference type="PANTHER" id="PTHR46806">
    <property type="entry name" value="F5/8 TYPE C DOMAIN-CONTAINING PROTEIN"/>
    <property type="match status" value="1"/>
</dbReference>
<dbReference type="GO" id="GO:0005507">
    <property type="term" value="F:copper ion binding"/>
    <property type="evidence" value="ECO:0007669"/>
    <property type="project" value="InterPro"/>
</dbReference>
<accession>A0A662YQE4</accession>
<reference evidence="5 6" key="1">
    <citation type="submission" date="2019-01" db="EMBL/GenBank/DDBJ databases">
        <title>Draft Genome and Complete Hox-Cluster Characterization of the Sterlet Sturgeon (Acipenser ruthenus).</title>
        <authorList>
            <person name="Wei Q."/>
        </authorList>
    </citation>
    <scope>NUCLEOTIDE SEQUENCE [LARGE SCALE GENOMIC DNA]</scope>
    <source>
        <strain evidence="5">WHYD16114868_AA</strain>
        <tissue evidence="5">Blood</tissue>
    </source>
</reference>
<dbReference type="EMBL" id="SCEB01000546">
    <property type="protein sequence ID" value="RXM98807.1"/>
    <property type="molecule type" value="Genomic_DNA"/>
</dbReference>
<comment type="caution">
    <text evidence="5">The sequence shown here is derived from an EMBL/GenBank/DDBJ whole genome shotgun (WGS) entry which is preliminary data.</text>
</comment>
<evidence type="ECO:0000313" key="5">
    <source>
        <dbReference type="EMBL" id="RXM98807.1"/>
    </source>
</evidence>
<dbReference type="CDD" id="cd00057">
    <property type="entry name" value="FA58C"/>
    <property type="match status" value="1"/>
</dbReference>
<dbReference type="SUPFAM" id="SSF49503">
    <property type="entry name" value="Cupredoxins"/>
    <property type="match status" value="1"/>
</dbReference>
<keyword evidence="6" id="KW-1185">Reference proteome</keyword>
<dbReference type="AlphaFoldDB" id="A0A662YQE4"/>
<organism evidence="5 6">
    <name type="scientific">Acipenser ruthenus</name>
    <name type="common">Sterlet sturgeon</name>
    <dbReference type="NCBI Taxonomy" id="7906"/>
    <lineage>
        <taxon>Eukaryota</taxon>
        <taxon>Metazoa</taxon>
        <taxon>Chordata</taxon>
        <taxon>Craniata</taxon>
        <taxon>Vertebrata</taxon>
        <taxon>Euteleostomi</taxon>
        <taxon>Actinopterygii</taxon>
        <taxon>Chondrostei</taxon>
        <taxon>Acipenseriformes</taxon>
        <taxon>Acipenseridae</taxon>
        <taxon>Acipenser</taxon>
    </lineage>
</organism>
<dbReference type="GO" id="GO:0005576">
    <property type="term" value="C:extracellular region"/>
    <property type="evidence" value="ECO:0007669"/>
    <property type="project" value="UniProtKB-ARBA"/>
</dbReference>
<dbReference type="InterPro" id="IPR008979">
    <property type="entry name" value="Galactose-bd-like_sf"/>
</dbReference>
<dbReference type="SUPFAM" id="SSF49785">
    <property type="entry name" value="Galactose-binding domain-like"/>
    <property type="match status" value="2"/>
</dbReference>
<gene>
    <name evidence="5" type="ORF">EOD39_12596</name>
</gene>
<keyword evidence="3" id="KW-1015">Disulfide bond</keyword>